<dbReference type="AlphaFoldDB" id="A0A117PV58"/>
<comment type="caution">
    <text evidence="1">The sequence shown here is derived from an EMBL/GenBank/DDBJ whole genome shotgun (WGS) entry which is preliminary data.</text>
</comment>
<sequence>MLDAQRTHAPLGLSNTARKPVFTWGKAAPATIWCSCADSSFIRLQSPAAQRLAVPARGLAVLDGVVVATMLTKGRLLPASA</sequence>
<dbReference type="Proteomes" id="UP000054241">
    <property type="component" value="Unassembled WGS sequence"/>
</dbReference>
<dbReference type="RefSeq" id="WP_067004369.1">
    <property type="nucleotide sequence ID" value="NZ_BNDU01000006.1"/>
</dbReference>
<proteinExistence type="predicted"/>
<name>A0A117PV58_9ACTN</name>
<gene>
    <name evidence="1" type="ORF">AQI88_27905</name>
</gene>
<reference evidence="1 2" key="1">
    <citation type="submission" date="2015-10" db="EMBL/GenBank/DDBJ databases">
        <title>Draft genome sequence of Streptomyces cellostaticus DSM 40189, type strain for the species Streptomyces cellostaticus.</title>
        <authorList>
            <person name="Ruckert C."/>
            <person name="Winkler A."/>
            <person name="Kalinowski J."/>
            <person name="Kampfer P."/>
            <person name="Glaeser S."/>
        </authorList>
    </citation>
    <scope>NUCLEOTIDE SEQUENCE [LARGE SCALE GENOMIC DNA]</scope>
    <source>
        <strain evidence="1 2">DSM 40189</strain>
    </source>
</reference>
<evidence type="ECO:0000313" key="2">
    <source>
        <dbReference type="Proteomes" id="UP000054241"/>
    </source>
</evidence>
<dbReference type="OrthoDB" id="9858463at2"/>
<accession>A0A117PV58</accession>
<evidence type="ECO:0000313" key="1">
    <source>
        <dbReference type="EMBL" id="KUM93203.1"/>
    </source>
</evidence>
<keyword evidence="2" id="KW-1185">Reference proteome</keyword>
<dbReference type="EMBL" id="LMWL01000051">
    <property type="protein sequence ID" value="KUM93203.1"/>
    <property type="molecule type" value="Genomic_DNA"/>
</dbReference>
<protein>
    <submittedName>
        <fullName evidence="1">Uncharacterized protein</fullName>
    </submittedName>
</protein>
<organism evidence="1 2">
    <name type="scientific">Streptomyces cellostaticus</name>
    <dbReference type="NCBI Taxonomy" id="67285"/>
    <lineage>
        <taxon>Bacteria</taxon>
        <taxon>Bacillati</taxon>
        <taxon>Actinomycetota</taxon>
        <taxon>Actinomycetes</taxon>
        <taxon>Kitasatosporales</taxon>
        <taxon>Streptomycetaceae</taxon>
        <taxon>Streptomyces</taxon>
    </lineage>
</organism>